<keyword evidence="3" id="KW-0804">Transcription</keyword>
<dbReference type="SMART" id="SM00354">
    <property type="entry name" value="HTH_LACI"/>
    <property type="match status" value="1"/>
</dbReference>
<evidence type="ECO:0000256" key="1">
    <source>
        <dbReference type="ARBA" id="ARBA00023015"/>
    </source>
</evidence>
<dbReference type="Proteomes" id="UP001597497">
    <property type="component" value="Unassembled WGS sequence"/>
</dbReference>
<dbReference type="PRINTS" id="PR00036">
    <property type="entry name" value="HTHLACI"/>
</dbReference>
<keyword evidence="1" id="KW-0805">Transcription regulation</keyword>
<evidence type="ECO:0000256" key="3">
    <source>
        <dbReference type="ARBA" id="ARBA00023163"/>
    </source>
</evidence>
<dbReference type="SUPFAM" id="SSF47413">
    <property type="entry name" value="lambda repressor-like DNA-binding domains"/>
    <property type="match status" value="1"/>
</dbReference>
<evidence type="ECO:0000256" key="2">
    <source>
        <dbReference type="ARBA" id="ARBA00023125"/>
    </source>
</evidence>
<dbReference type="InterPro" id="IPR000843">
    <property type="entry name" value="HTH_LacI"/>
</dbReference>
<name>A0ABW5R9U2_9BACL</name>
<dbReference type="InterPro" id="IPR046335">
    <property type="entry name" value="LacI/GalR-like_sensor"/>
</dbReference>
<comment type="caution">
    <text evidence="5">The sequence shown here is derived from an EMBL/GenBank/DDBJ whole genome shotgun (WGS) entry which is preliminary data.</text>
</comment>
<dbReference type="Pfam" id="PF13377">
    <property type="entry name" value="Peripla_BP_3"/>
    <property type="match status" value="1"/>
</dbReference>
<dbReference type="Gene3D" id="3.40.50.2300">
    <property type="match status" value="2"/>
</dbReference>
<gene>
    <name evidence="5" type="ORF">ACFSUC_04530</name>
</gene>
<keyword evidence="6" id="KW-1185">Reference proteome</keyword>
<dbReference type="CDD" id="cd01392">
    <property type="entry name" value="HTH_LacI"/>
    <property type="match status" value="1"/>
</dbReference>
<protein>
    <submittedName>
        <fullName evidence="5">LacI family DNA-binding transcriptional regulator</fullName>
    </submittedName>
</protein>
<evidence type="ECO:0000313" key="6">
    <source>
        <dbReference type="Proteomes" id="UP001597497"/>
    </source>
</evidence>
<dbReference type="InterPro" id="IPR010982">
    <property type="entry name" value="Lambda_DNA-bd_dom_sf"/>
</dbReference>
<dbReference type="Gene3D" id="1.10.260.40">
    <property type="entry name" value="lambda repressor-like DNA-binding domains"/>
    <property type="match status" value="1"/>
</dbReference>
<accession>A0ABW5R9U2</accession>
<reference evidence="6" key="1">
    <citation type="journal article" date="2019" name="Int. J. Syst. Evol. Microbiol.">
        <title>The Global Catalogue of Microorganisms (GCM) 10K type strain sequencing project: providing services to taxonomists for standard genome sequencing and annotation.</title>
        <authorList>
            <consortium name="The Broad Institute Genomics Platform"/>
            <consortium name="The Broad Institute Genome Sequencing Center for Infectious Disease"/>
            <person name="Wu L."/>
            <person name="Ma J."/>
        </authorList>
    </citation>
    <scope>NUCLEOTIDE SEQUENCE [LARGE SCALE GENOMIC DNA]</scope>
    <source>
        <strain evidence="6">KCTC 33676</strain>
    </source>
</reference>
<proteinExistence type="predicted"/>
<dbReference type="PROSITE" id="PS00356">
    <property type="entry name" value="HTH_LACI_1"/>
    <property type="match status" value="1"/>
</dbReference>
<dbReference type="PROSITE" id="PS50932">
    <property type="entry name" value="HTH_LACI_2"/>
    <property type="match status" value="1"/>
</dbReference>
<dbReference type="CDD" id="cd06267">
    <property type="entry name" value="PBP1_LacI_sugar_binding-like"/>
    <property type="match status" value="1"/>
</dbReference>
<keyword evidence="2 5" id="KW-0238">DNA-binding</keyword>
<dbReference type="PANTHER" id="PTHR30146:SF109">
    <property type="entry name" value="HTH-TYPE TRANSCRIPTIONAL REGULATOR GALS"/>
    <property type="match status" value="1"/>
</dbReference>
<dbReference type="EMBL" id="JBHUMM010000007">
    <property type="protein sequence ID" value="MFD2670872.1"/>
    <property type="molecule type" value="Genomic_DNA"/>
</dbReference>
<dbReference type="SUPFAM" id="SSF53822">
    <property type="entry name" value="Periplasmic binding protein-like I"/>
    <property type="match status" value="1"/>
</dbReference>
<dbReference type="PANTHER" id="PTHR30146">
    <property type="entry name" value="LACI-RELATED TRANSCRIPTIONAL REPRESSOR"/>
    <property type="match status" value="1"/>
</dbReference>
<evidence type="ECO:0000259" key="4">
    <source>
        <dbReference type="PROSITE" id="PS50932"/>
    </source>
</evidence>
<organism evidence="5 6">
    <name type="scientific">Marinicrinis sediminis</name>
    <dbReference type="NCBI Taxonomy" id="1652465"/>
    <lineage>
        <taxon>Bacteria</taxon>
        <taxon>Bacillati</taxon>
        <taxon>Bacillota</taxon>
        <taxon>Bacilli</taxon>
        <taxon>Bacillales</taxon>
        <taxon>Paenibacillaceae</taxon>
    </lineage>
</organism>
<feature type="domain" description="HTH lacI-type" evidence="4">
    <location>
        <begin position="3"/>
        <end position="57"/>
    </location>
</feature>
<dbReference type="InterPro" id="IPR028082">
    <property type="entry name" value="Peripla_BP_I"/>
</dbReference>
<sequence>MKVTINDIAKAAGVSKSTVSKVMNDSPTISEATKRKVREIMKQMNYTPSSIATQLARQSSFNIGLVVDMSRQNDFLNHDFYNIMGGLESVIASHHYELTICNIGNLETSDFFARYIYNKRVDGIVLDNSILTQEMASELLELSFPFVSLGELDGRDDIFSVDLDNRTGGSMLTQHLIDQGYKRIAFLGGERADRIFQNRIKGYKKTFAEHQLPVQEKWIRTGFSNEENGRAFIRHLLEQDERPDAFICMNNNVAFGALQTIVAAGIKVPEEMGIATFDNYPLAPYTTPPLTCLNTDTFQLGIDAGQMLMSQLHQQKSVAAPHQSFISPVLIERESTRLNQIARP</sequence>
<evidence type="ECO:0000313" key="5">
    <source>
        <dbReference type="EMBL" id="MFD2670872.1"/>
    </source>
</evidence>
<dbReference type="GO" id="GO:0003677">
    <property type="term" value="F:DNA binding"/>
    <property type="evidence" value="ECO:0007669"/>
    <property type="project" value="UniProtKB-KW"/>
</dbReference>
<dbReference type="RefSeq" id="WP_379928297.1">
    <property type="nucleotide sequence ID" value="NZ_JBHUMM010000007.1"/>
</dbReference>
<dbReference type="Pfam" id="PF00356">
    <property type="entry name" value="LacI"/>
    <property type="match status" value="1"/>
</dbReference>